<dbReference type="CDD" id="cd06558">
    <property type="entry name" value="crotonase-like"/>
    <property type="match status" value="1"/>
</dbReference>
<dbReference type="Pfam" id="PF00378">
    <property type="entry name" value="ECH_1"/>
    <property type="match status" value="1"/>
</dbReference>
<protein>
    <recommendedName>
        <fullName evidence="6">Enoyl-CoA hydratase</fullName>
    </recommendedName>
</protein>
<evidence type="ECO:0008006" key="6">
    <source>
        <dbReference type="Google" id="ProtNLM"/>
    </source>
</evidence>
<dbReference type="Gene3D" id="3.90.226.10">
    <property type="entry name" value="2-enoyl-CoA Hydratase, Chain A, domain 1"/>
    <property type="match status" value="1"/>
</dbReference>
<name>A0A2W5P6C1_VARPD</name>
<organism evidence="4 5">
    <name type="scientific">Variovorax paradoxus</name>
    <dbReference type="NCBI Taxonomy" id="34073"/>
    <lineage>
        <taxon>Bacteria</taxon>
        <taxon>Pseudomonadati</taxon>
        <taxon>Pseudomonadota</taxon>
        <taxon>Betaproteobacteria</taxon>
        <taxon>Burkholderiales</taxon>
        <taxon>Comamonadaceae</taxon>
        <taxon>Variovorax</taxon>
    </lineage>
</organism>
<comment type="similarity">
    <text evidence="1">Belongs to the enoyl-CoA hydratase/isomerase family.</text>
</comment>
<evidence type="ECO:0000256" key="2">
    <source>
        <dbReference type="ARBA" id="ARBA00023239"/>
    </source>
</evidence>
<feature type="region of interest" description="Disordered" evidence="3">
    <location>
        <begin position="324"/>
        <end position="363"/>
    </location>
</feature>
<accession>A0A2W5P6C1</accession>
<reference evidence="4 5" key="1">
    <citation type="submission" date="2017-08" db="EMBL/GenBank/DDBJ databases">
        <title>Infants hospitalized years apart are colonized by the same room-sourced microbial strains.</title>
        <authorList>
            <person name="Brooks B."/>
            <person name="Olm M.R."/>
            <person name="Firek B.A."/>
            <person name="Baker R."/>
            <person name="Thomas B.C."/>
            <person name="Morowitz M.J."/>
            <person name="Banfield J.F."/>
        </authorList>
    </citation>
    <scope>NUCLEOTIDE SEQUENCE [LARGE SCALE GENOMIC DNA]</scope>
    <source>
        <strain evidence="4">S2_005_003_R2_41</strain>
    </source>
</reference>
<dbReference type="EMBL" id="QFPP01000778">
    <property type="protein sequence ID" value="PZQ58405.1"/>
    <property type="molecule type" value="Genomic_DNA"/>
</dbReference>
<dbReference type="GO" id="GO:0006635">
    <property type="term" value="P:fatty acid beta-oxidation"/>
    <property type="evidence" value="ECO:0007669"/>
    <property type="project" value="TreeGrafter"/>
</dbReference>
<evidence type="ECO:0000313" key="5">
    <source>
        <dbReference type="Proteomes" id="UP000249135"/>
    </source>
</evidence>
<comment type="caution">
    <text evidence="4">The sequence shown here is derived from an EMBL/GenBank/DDBJ whole genome shotgun (WGS) entry which is preliminary data.</text>
</comment>
<dbReference type="InterPro" id="IPR029045">
    <property type="entry name" value="ClpP/crotonase-like_dom_sf"/>
</dbReference>
<dbReference type="InterPro" id="IPR001753">
    <property type="entry name" value="Enoyl-CoA_hydra/iso"/>
</dbReference>
<dbReference type="SUPFAM" id="SSF52096">
    <property type="entry name" value="ClpP/crotonase"/>
    <property type="match status" value="1"/>
</dbReference>
<evidence type="ECO:0000256" key="3">
    <source>
        <dbReference type="SAM" id="MobiDB-lite"/>
    </source>
</evidence>
<dbReference type="InterPro" id="IPR014748">
    <property type="entry name" value="Enoyl-CoA_hydra_C"/>
</dbReference>
<keyword evidence="2" id="KW-0456">Lyase</keyword>
<evidence type="ECO:0000313" key="4">
    <source>
        <dbReference type="EMBL" id="PZQ58405.1"/>
    </source>
</evidence>
<gene>
    <name evidence="4" type="ORF">DI563_30820</name>
</gene>
<sequence length="382" mass="40339">MTSQTLDTGTPDLLATLDAGVLTLTLNRPDARNAMSRAMNQALAQQLAAAELDPAVKCIVLTGAGKGFCAGGDVKGMAAAGDGTVGALTIDEAIHVQRVNQRATAGKLFKMPKPTIAALPGPAAGAGLALALACDLRIMASTAILTTAFARVGFSGDYGGTYFMTQLVGAAKARELYLLSERVSADEGLRLGLANWVCAPDELEARTREIARRLAGGPTVAYRYMKENLNRALAGGDIDDCLDLEATHHIHCGQTEDHREAAQAFVEKRPSRAAAIRAGLRPGSPADAPPTRCPESAGCWGIFAAATPGPPALAWRPVRVQRSRARRIATARSPPAGRRERRARRPWPGRRSGRRRSDARGCIGSARRRCGRCAGRPRPGAP</sequence>
<evidence type="ECO:0000256" key="1">
    <source>
        <dbReference type="ARBA" id="ARBA00005254"/>
    </source>
</evidence>
<dbReference type="Proteomes" id="UP000249135">
    <property type="component" value="Unassembled WGS sequence"/>
</dbReference>
<proteinExistence type="inferred from homology"/>
<dbReference type="PANTHER" id="PTHR11941:SF133">
    <property type="entry name" value="1,2-EPOXYPHENYLACETYL-COA ISOMERASE"/>
    <property type="match status" value="1"/>
</dbReference>
<feature type="compositionally biased region" description="Basic residues" evidence="3">
    <location>
        <begin position="339"/>
        <end position="354"/>
    </location>
</feature>
<dbReference type="Gene3D" id="1.10.12.10">
    <property type="entry name" value="Lyase 2-enoyl-coa Hydratase, Chain A, domain 2"/>
    <property type="match status" value="1"/>
</dbReference>
<dbReference type="AlphaFoldDB" id="A0A2W5P6C1"/>
<dbReference type="GO" id="GO:0016829">
    <property type="term" value="F:lyase activity"/>
    <property type="evidence" value="ECO:0007669"/>
    <property type="project" value="UniProtKB-KW"/>
</dbReference>
<dbReference type="PANTHER" id="PTHR11941">
    <property type="entry name" value="ENOYL-COA HYDRATASE-RELATED"/>
    <property type="match status" value="1"/>
</dbReference>